<gene>
    <name evidence="1" type="ORF">GJ688_02120</name>
</gene>
<reference evidence="1 2" key="1">
    <citation type="submission" date="2019-11" db="EMBL/GenBank/DDBJ databases">
        <title>Whole-genome sequence of a the green, strictly anaerobic photosynthetic bacterium Heliobacillus mobilis DSM 6151.</title>
        <authorList>
            <person name="Kyndt J.A."/>
            <person name="Meyer T.E."/>
        </authorList>
    </citation>
    <scope>NUCLEOTIDE SEQUENCE [LARGE SCALE GENOMIC DNA]</scope>
    <source>
        <strain evidence="1 2">DSM 6151</strain>
    </source>
</reference>
<evidence type="ECO:0000313" key="2">
    <source>
        <dbReference type="Proteomes" id="UP000430670"/>
    </source>
</evidence>
<evidence type="ECO:0000313" key="1">
    <source>
        <dbReference type="EMBL" id="MTV47779.1"/>
    </source>
</evidence>
<comment type="caution">
    <text evidence="1">The sequence shown here is derived from an EMBL/GenBank/DDBJ whole genome shotgun (WGS) entry which is preliminary data.</text>
</comment>
<dbReference type="Proteomes" id="UP000430670">
    <property type="component" value="Unassembled WGS sequence"/>
</dbReference>
<organism evidence="1 2">
    <name type="scientific">Heliobacterium mobile</name>
    <name type="common">Heliobacillus mobilis</name>
    <dbReference type="NCBI Taxonomy" id="28064"/>
    <lineage>
        <taxon>Bacteria</taxon>
        <taxon>Bacillati</taxon>
        <taxon>Bacillota</taxon>
        <taxon>Clostridia</taxon>
        <taxon>Eubacteriales</taxon>
        <taxon>Heliobacteriaceae</taxon>
        <taxon>Heliobacterium</taxon>
    </lineage>
</organism>
<dbReference type="EMBL" id="WNKU01000001">
    <property type="protein sequence ID" value="MTV47779.1"/>
    <property type="molecule type" value="Genomic_DNA"/>
</dbReference>
<keyword evidence="2" id="KW-1185">Reference proteome</keyword>
<sequence>MSDLMKVELTFYSKDPNTPNSIVQIVEIEKDTFGSLMRRIDTQMRSKRPITIEDGNGNIVTIVDSGVYSSVSTRKLV</sequence>
<evidence type="ECO:0008006" key="3">
    <source>
        <dbReference type="Google" id="ProtNLM"/>
    </source>
</evidence>
<dbReference type="AlphaFoldDB" id="A0A6I3SCL0"/>
<name>A0A6I3SCL0_HELMO</name>
<protein>
    <recommendedName>
        <fullName evidence="3">DUF2922 domain-containing protein</fullName>
    </recommendedName>
</protein>
<proteinExistence type="predicted"/>
<accession>A0A6I3SCL0</accession>
<dbReference type="RefSeq" id="WP_155474852.1">
    <property type="nucleotide sequence ID" value="NZ_WNKU01000001.1"/>
</dbReference>